<keyword evidence="2" id="KW-0540">Nuclease</keyword>
<protein>
    <submittedName>
        <fullName evidence="2">Endonuclease/exonuclease/phosphatase family protein</fullName>
    </submittedName>
</protein>
<dbReference type="Pfam" id="PF03372">
    <property type="entry name" value="Exo_endo_phos"/>
    <property type="match status" value="1"/>
</dbReference>
<sequence length="236" mass="26224">MSYNIHHANPPSKASEGTIDLDAVAAAIKLQSPDLVALQEVDVNTRRSGGINEAVLLAQKLKMNFYFAKAIAHDGGDYGVAILSRFPLSDAKTFMLPKNNDLKAEQRVLAIAKVEIDKNKFIRFASTHLDAERTNENRMMQAKEINRLFSNETLPVILGGDLNATAESESIKIFDSLFTRTCRDCDFTIPVIKPTKTIDYIGYKPANSFKVVSHKAISEHYASDHLPILSVLEYKP</sequence>
<dbReference type="AlphaFoldDB" id="A0A7S9L3K1"/>
<dbReference type="GO" id="GO:0006506">
    <property type="term" value="P:GPI anchor biosynthetic process"/>
    <property type="evidence" value="ECO:0007669"/>
    <property type="project" value="TreeGrafter"/>
</dbReference>
<dbReference type="PANTHER" id="PTHR14859:SF15">
    <property type="entry name" value="ENDONUCLEASE_EXONUCLEASE_PHOSPHATASE DOMAIN-CONTAINING PROTEIN"/>
    <property type="match status" value="1"/>
</dbReference>
<dbReference type="KEGG" id="pex:IZT61_05590"/>
<keyword evidence="3" id="KW-1185">Reference proteome</keyword>
<dbReference type="SUPFAM" id="SSF56219">
    <property type="entry name" value="DNase I-like"/>
    <property type="match status" value="1"/>
</dbReference>
<reference evidence="2 3" key="1">
    <citation type="submission" date="2020-11" db="EMBL/GenBank/DDBJ databases">
        <title>Pedobacter endophytica, an endophytic bacteria isolated form Carex pumila.</title>
        <authorList>
            <person name="Peng Y."/>
            <person name="Jiang L."/>
            <person name="Lee J."/>
        </authorList>
    </citation>
    <scope>NUCLEOTIDE SEQUENCE [LARGE SCALE GENOMIC DNA]</scope>
    <source>
        <strain evidence="2 3">JBR3-12</strain>
    </source>
</reference>
<dbReference type="InterPro" id="IPR051916">
    <property type="entry name" value="GPI-anchor_lipid_remodeler"/>
</dbReference>
<keyword evidence="2" id="KW-0255">Endonuclease</keyword>
<organism evidence="2 3">
    <name type="scientific">Pedobacter endophyticus</name>
    <dbReference type="NCBI Taxonomy" id="2789740"/>
    <lineage>
        <taxon>Bacteria</taxon>
        <taxon>Pseudomonadati</taxon>
        <taxon>Bacteroidota</taxon>
        <taxon>Sphingobacteriia</taxon>
        <taxon>Sphingobacteriales</taxon>
        <taxon>Sphingobacteriaceae</taxon>
        <taxon>Pedobacter</taxon>
    </lineage>
</organism>
<dbReference type="InterPro" id="IPR005135">
    <property type="entry name" value="Endo/exonuclease/phosphatase"/>
</dbReference>
<gene>
    <name evidence="2" type="ORF">IZT61_05590</name>
</gene>
<keyword evidence="2" id="KW-0378">Hydrolase</keyword>
<dbReference type="GO" id="GO:0016020">
    <property type="term" value="C:membrane"/>
    <property type="evidence" value="ECO:0007669"/>
    <property type="project" value="GOC"/>
</dbReference>
<proteinExistence type="predicted"/>
<keyword evidence="2" id="KW-0269">Exonuclease</keyword>
<name>A0A7S9L3K1_9SPHI</name>
<dbReference type="GO" id="GO:0004519">
    <property type="term" value="F:endonuclease activity"/>
    <property type="evidence" value="ECO:0007669"/>
    <property type="project" value="UniProtKB-KW"/>
</dbReference>
<dbReference type="InterPro" id="IPR036691">
    <property type="entry name" value="Endo/exonu/phosph_ase_sf"/>
</dbReference>
<dbReference type="GO" id="GO:0004527">
    <property type="term" value="F:exonuclease activity"/>
    <property type="evidence" value="ECO:0007669"/>
    <property type="project" value="UniProtKB-KW"/>
</dbReference>
<dbReference type="EMBL" id="CP064939">
    <property type="protein sequence ID" value="QPH41790.1"/>
    <property type="molecule type" value="Genomic_DNA"/>
</dbReference>
<dbReference type="Proteomes" id="UP000594759">
    <property type="component" value="Chromosome"/>
</dbReference>
<feature type="domain" description="Endonuclease/exonuclease/phosphatase" evidence="1">
    <location>
        <begin position="1"/>
        <end position="225"/>
    </location>
</feature>
<evidence type="ECO:0000259" key="1">
    <source>
        <dbReference type="Pfam" id="PF03372"/>
    </source>
</evidence>
<evidence type="ECO:0000313" key="2">
    <source>
        <dbReference type="EMBL" id="QPH41790.1"/>
    </source>
</evidence>
<dbReference type="Gene3D" id="3.60.10.10">
    <property type="entry name" value="Endonuclease/exonuclease/phosphatase"/>
    <property type="match status" value="1"/>
</dbReference>
<evidence type="ECO:0000313" key="3">
    <source>
        <dbReference type="Proteomes" id="UP000594759"/>
    </source>
</evidence>
<accession>A0A7S9L3K1</accession>
<dbReference type="PANTHER" id="PTHR14859">
    <property type="entry name" value="CALCOFLUOR WHITE HYPERSENSITIVE PROTEIN PRECURSOR"/>
    <property type="match status" value="1"/>
</dbReference>